<keyword evidence="4" id="KW-1185">Reference proteome</keyword>
<dbReference type="AlphaFoldDB" id="A0A840VF82"/>
<evidence type="ECO:0000259" key="2">
    <source>
        <dbReference type="Pfam" id="PF07589"/>
    </source>
</evidence>
<organism evidence="3 4">
    <name type="scientific">Haloferula luteola</name>
    <dbReference type="NCBI Taxonomy" id="595692"/>
    <lineage>
        <taxon>Bacteria</taxon>
        <taxon>Pseudomonadati</taxon>
        <taxon>Verrucomicrobiota</taxon>
        <taxon>Verrucomicrobiia</taxon>
        <taxon>Verrucomicrobiales</taxon>
        <taxon>Verrucomicrobiaceae</taxon>
        <taxon>Haloferula</taxon>
    </lineage>
</organism>
<comment type="caution">
    <text evidence="3">The sequence shown here is derived from an EMBL/GenBank/DDBJ whole genome shotgun (WGS) entry which is preliminary data.</text>
</comment>
<protein>
    <recommendedName>
        <fullName evidence="2">Ice-binding protein C-terminal domain-containing protein</fullName>
    </recommendedName>
</protein>
<dbReference type="Pfam" id="PF07589">
    <property type="entry name" value="PEP-CTERM"/>
    <property type="match status" value="1"/>
</dbReference>
<dbReference type="InterPro" id="IPR013424">
    <property type="entry name" value="Ice-binding_C"/>
</dbReference>
<reference evidence="3 4" key="1">
    <citation type="submission" date="2020-08" db="EMBL/GenBank/DDBJ databases">
        <title>Genomic Encyclopedia of Type Strains, Phase IV (KMG-IV): sequencing the most valuable type-strain genomes for metagenomic binning, comparative biology and taxonomic classification.</title>
        <authorList>
            <person name="Goeker M."/>
        </authorList>
    </citation>
    <scope>NUCLEOTIDE SEQUENCE [LARGE SCALE GENOMIC DNA]</scope>
    <source>
        <strain evidence="3 4">YC6886</strain>
    </source>
</reference>
<evidence type="ECO:0000313" key="3">
    <source>
        <dbReference type="EMBL" id="MBB5352470.1"/>
    </source>
</evidence>
<feature type="signal peptide" evidence="1">
    <location>
        <begin position="1"/>
        <end position="20"/>
    </location>
</feature>
<evidence type="ECO:0000256" key="1">
    <source>
        <dbReference type="SAM" id="SignalP"/>
    </source>
</evidence>
<sequence length="262" mass="27115">MNSIALSLGALSILALHVQAASSIATTGANADLIWEGGDSAATAFDFPNSYTYIADTVGFGGEVGNPGVPQSFTSVSDSTIDFSLLGEFNELNALQMGLGGSGTLTVSSPAAYSSLYLLTSSAQGSAMGTVTITFSDTSTLVLDFQSPDWYTTAEGAAAMNAEVAWAPQSSSRSIFVNTSNGGYYYSGGDTDIRPFIYSYELEIPEAYQDLDVESLAFSMSSTGGATVSTAIFGVSGTMVPEPATTLFAALGALGFLRRRRA</sequence>
<proteinExistence type="predicted"/>
<feature type="chain" id="PRO_5032884170" description="Ice-binding protein C-terminal domain-containing protein" evidence="1">
    <location>
        <begin position="21"/>
        <end position="262"/>
    </location>
</feature>
<accession>A0A840VF82</accession>
<keyword evidence="1" id="KW-0732">Signal</keyword>
<gene>
    <name evidence="3" type="ORF">HNR46_002716</name>
</gene>
<dbReference type="Proteomes" id="UP000557717">
    <property type="component" value="Unassembled WGS sequence"/>
</dbReference>
<evidence type="ECO:0000313" key="4">
    <source>
        <dbReference type="Proteomes" id="UP000557717"/>
    </source>
</evidence>
<dbReference type="EMBL" id="JACHFD010000013">
    <property type="protein sequence ID" value="MBB5352470.1"/>
    <property type="molecule type" value="Genomic_DNA"/>
</dbReference>
<name>A0A840VF82_9BACT</name>
<dbReference type="RefSeq" id="WP_184019543.1">
    <property type="nucleotide sequence ID" value="NZ_JACHFD010000013.1"/>
</dbReference>
<feature type="domain" description="Ice-binding protein C-terminal" evidence="2">
    <location>
        <begin position="240"/>
        <end position="261"/>
    </location>
</feature>